<evidence type="ECO:0000256" key="1">
    <source>
        <dbReference type="SAM" id="Phobius"/>
    </source>
</evidence>
<comment type="caution">
    <text evidence="3">The sequence shown here is derived from an EMBL/GenBank/DDBJ whole genome shotgun (WGS) entry which is preliminary data.</text>
</comment>
<evidence type="ECO:0000259" key="2">
    <source>
        <dbReference type="Pfam" id="PF07705"/>
    </source>
</evidence>
<reference evidence="3 4" key="1">
    <citation type="submission" date="2018-06" db="EMBL/GenBank/DDBJ databases">
        <title>Genomic Encyclopedia of Type Strains, Phase IV (KMG-IV): sequencing the most valuable type-strain genomes for metagenomic binning, comparative biology and taxonomic classification.</title>
        <authorList>
            <person name="Goeker M."/>
        </authorList>
    </citation>
    <scope>NUCLEOTIDE SEQUENCE [LARGE SCALE GENOMIC DNA]</scope>
    <source>
        <strain evidence="3 4">DSM 18048</strain>
    </source>
</reference>
<keyword evidence="1" id="KW-1133">Transmembrane helix</keyword>
<evidence type="ECO:0000313" key="4">
    <source>
        <dbReference type="Proteomes" id="UP000248326"/>
    </source>
</evidence>
<name>A0A318S9N9_9DEIO</name>
<protein>
    <submittedName>
        <fullName evidence="3">CARDB protein</fullName>
    </submittedName>
</protein>
<dbReference type="Gene3D" id="2.60.40.10">
    <property type="entry name" value="Immunoglobulins"/>
    <property type="match status" value="1"/>
</dbReference>
<dbReference type="AlphaFoldDB" id="A0A318S9N9"/>
<dbReference type="Pfam" id="PF07705">
    <property type="entry name" value="CARDB"/>
    <property type="match status" value="1"/>
</dbReference>
<dbReference type="OrthoDB" id="53254at2"/>
<keyword evidence="4" id="KW-1185">Reference proteome</keyword>
<dbReference type="EMBL" id="QJSX01000011">
    <property type="protein sequence ID" value="PYE52927.1"/>
    <property type="molecule type" value="Genomic_DNA"/>
</dbReference>
<evidence type="ECO:0000313" key="3">
    <source>
        <dbReference type="EMBL" id="PYE52927.1"/>
    </source>
</evidence>
<dbReference type="RefSeq" id="WP_110887501.1">
    <property type="nucleotide sequence ID" value="NZ_QJSX01000011.1"/>
</dbReference>
<feature type="domain" description="CARDB" evidence="2">
    <location>
        <begin position="241"/>
        <end position="354"/>
    </location>
</feature>
<accession>A0A318S9N9</accession>
<organism evidence="3 4">
    <name type="scientific">Deinococcus yavapaiensis KR-236</name>
    <dbReference type="NCBI Taxonomy" id="694435"/>
    <lineage>
        <taxon>Bacteria</taxon>
        <taxon>Thermotogati</taxon>
        <taxon>Deinococcota</taxon>
        <taxon>Deinococci</taxon>
        <taxon>Deinococcales</taxon>
        <taxon>Deinococcaceae</taxon>
        <taxon>Deinococcus</taxon>
    </lineage>
</organism>
<proteinExistence type="predicted"/>
<dbReference type="InterPro" id="IPR011635">
    <property type="entry name" value="CARDB"/>
</dbReference>
<keyword evidence="1" id="KW-0812">Transmembrane</keyword>
<sequence>MNTNERGTTTAAKYEGGRSTSHALLMAAVLLAGGLLVGGAEARSASYLVAGQDMSAQAQNVVVSRDGGGTATHVFVNEMPLGLSTSGFPGFFGNLASTTPVGSALRLRVVVPEGEITAFDTVPERPTLAAPTSGPLNVGAPITVRWNSATSPDRFTVAATWSCGAGCGAGKTFEAAGAARALTIPANTLPADTTVKLRVYAYNDGTETFTGLAAPGSRMAIRNGDERGVDLRTTSAPSGRPDLVVTAASIDVASTCRPYAPILYVKAEVKNIGTAASSVPSSDVGMVSALHASGNGWGNGANVPGLAPGESTVVRFPIYYLASDPTFMPGRHRFAVAVNAGGWIEESNTANNAYGVVTVSVPAGLCSAGK</sequence>
<dbReference type="Proteomes" id="UP000248326">
    <property type="component" value="Unassembled WGS sequence"/>
</dbReference>
<keyword evidence="1" id="KW-0472">Membrane</keyword>
<gene>
    <name evidence="3" type="ORF">DES52_11199</name>
</gene>
<feature type="transmembrane region" description="Helical" evidence="1">
    <location>
        <begin position="20"/>
        <end position="38"/>
    </location>
</feature>
<dbReference type="InterPro" id="IPR013783">
    <property type="entry name" value="Ig-like_fold"/>
</dbReference>